<dbReference type="PANTHER" id="PTHR12801">
    <property type="entry name" value="RNA EXONUCLEASE REXO1 / RECO3 FAMILY MEMBER-RELATED"/>
    <property type="match status" value="1"/>
</dbReference>
<dbReference type="GO" id="GO:0005634">
    <property type="term" value="C:nucleus"/>
    <property type="evidence" value="ECO:0007669"/>
    <property type="project" value="UniProtKB-SubCell"/>
</dbReference>
<evidence type="ECO:0000256" key="1">
    <source>
        <dbReference type="ARBA" id="ARBA00004123"/>
    </source>
</evidence>
<dbReference type="InterPro" id="IPR012337">
    <property type="entry name" value="RNaseH-like_sf"/>
</dbReference>
<keyword evidence="4" id="KW-0378">Hydrolase</keyword>
<dbReference type="Gene3D" id="3.30.420.10">
    <property type="entry name" value="Ribonuclease H-like superfamily/Ribonuclease H"/>
    <property type="match status" value="1"/>
</dbReference>
<feature type="compositionally biased region" description="Basic and acidic residues" evidence="7">
    <location>
        <begin position="307"/>
        <end position="317"/>
    </location>
</feature>
<evidence type="ECO:0000256" key="7">
    <source>
        <dbReference type="SAM" id="MobiDB-lite"/>
    </source>
</evidence>
<dbReference type="PANTHER" id="PTHR12801:SF115">
    <property type="entry name" value="FI18136P1-RELATED"/>
    <property type="match status" value="1"/>
</dbReference>
<dbReference type="InterPro" id="IPR013520">
    <property type="entry name" value="Ribonucl_H"/>
</dbReference>
<dbReference type="InterPro" id="IPR034922">
    <property type="entry name" value="REX1-like_exo"/>
</dbReference>
<dbReference type="FunFam" id="3.30.420.10:FF:000019">
    <property type="entry name" value="RNA exonuclease NEF-sp"/>
    <property type="match status" value="1"/>
</dbReference>
<gene>
    <name evidence="9" type="ORF">K458DRAFT_390904</name>
</gene>
<feature type="compositionally biased region" description="Basic residues" evidence="7">
    <location>
        <begin position="245"/>
        <end position="257"/>
    </location>
</feature>
<evidence type="ECO:0000313" key="9">
    <source>
        <dbReference type="EMBL" id="KAF2682411.1"/>
    </source>
</evidence>
<dbReference type="CDD" id="cd06145">
    <property type="entry name" value="REX1_like"/>
    <property type="match status" value="1"/>
</dbReference>
<evidence type="ECO:0000256" key="2">
    <source>
        <dbReference type="ARBA" id="ARBA00006357"/>
    </source>
</evidence>
<dbReference type="InterPro" id="IPR036397">
    <property type="entry name" value="RNaseH_sf"/>
</dbReference>
<dbReference type="GO" id="GO:0004527">
    <property type="term" value="F:exonuclease activity"/>
    <property type="evidence" value="ECO:0007669"/>
    <property type="project" value="UniProtKB-KW"/>
</dbReference>
<sequence length="982" mass="110266">MTPNPSSTSPPSPTRPVSEMRNSPSDSGSYSEEPTYNKDGYKLPTQVRLRAMLPAFECTQWKCHKCGEMHETARDGLICTSTKHPIHHTCCRECFQDPPVEQTEAEAAIALQRAYLKRKLRWVDTQPATLAGMGPAVVIELDNMTEDERACLENFEMCVILSSGPNLYSHYGFIKMGKRKRGSNEERSRSPINFGLGATLAYLNGDNETERKTRVGADDDDEGWTVVGAHKKRQKHRDRDDRRRSSPPRHSHRRRHSSSSPDPGPASDKELESRDAETPHGFDNPFATKGNDSGEQPLRPKNPFSTKGKEAECERASEAVTSRDNISAKPRGDKLERGRERKLERHYPTIEHAHHARLQSHVKITDLQSLALYILADGHAPQWVSVKSRTSISQVVMLMVPGLELDMFSGKLALEAQPSDDGSAADTNEKGTKPKLLHVDPDDYYPAELKRHRLPSSLKPLSEIFAHVWPIKAQGEHRNNQYIKVHSPIHTMLTSQIPKTREEKQLKKSHKGPVPQNAHHWQNQRTPITEYLASLSEQQENEFVVHPAWFSSLEAKESVYQRRRAASQSQEDGWVDTKVATLEDGEIPEVQIESGSITRGRRIIAIDCEMCKAENDELVLTRVSLLNWDGSVLLDKLVKPDVTIKDYLTQWSGITEAMLRDVTTTLADIQKELLDVITPHTILMGHSLNSDLNALKLTHPFLIDTGILFPHQRGPPYKQSLKWLAQKYLQKEIQKGINGHNSVEDARTCLDLVKQKCERGPRWGTSETNAESIFKRLGRALRPKSSSRASRAGAVIDWGDPNRGHGAQAQAAVGCESDSDVVQAIGHALHGQVEGKDGTAEKIDFVWGRLRELELARGWWDDGRTSEDVEIIRKAALERLGLPTDEEVEVTGAKLGDAVSRAVDHIVQIYDTLPRCTAFIVYSGTGDPRDVRRLQSMQQQHRREYQSKNWDQLSVKWTDTEVQALSAACKTARNGVGFITVK</sequence>
<keyword evidence="5" id="KW-0269">Exonuclease</keyword>
<dbReference type="EMBL" id="MU005587">
    <property type="protein sequence ID" value="KAF2682411.1"/>
    <property type="molecule type" value="Genomic_DNA"/>
</dbReference>
<protein>
    <recommendedName>
        <fullName evidence="8">Exonuclease domain-containing protein</fullName>
    </recommendedName>
</protein>
<feature type="compositionally biased region" description="Basic and acidic residues" evidence="7">
    <location>
        <begin position="330"/>
        <end position="340"/>
    </location>
</feature>
<comment type="subcellular location">
    <subcellularLocation>
        <location evidence="1">Nucleus</location>
    </subcellularLocation>
</comment>
<dbReference type="GO" id="GO:0003676">
    <property type="term" value="F:nucleic acid binding"/>
    <property type="evidence" value="ECO:0007669"/>
    <property type="project" value="InterPro"/>
</dbReference>
<feature type="compositionally biased region" description="Basic and acidic residues" evidence="7">
    <location>
        <begin position="427"/>
        <end position="440"/>
    </location>
</feature>
<organism evidence="9 10">
    <name type="scientific">Lentithecium fluviatile CBS 122367</name>
    <dbReference type="NCBI Taxonomy" id="1168545"/>
    <lineage>
        <taxon>Eukaryota</taxon>
        <taxon>Fungi</taxon>
        <taxon>Dikarya</taxon>
        <taxon>Ascomycota</taxon>
        <taxon>Pezizomycotina</taxon>
        <taxon>Dothideomycetes</taxon>
        <taxon>Pleosporomycetidae</taxon>
        <taxon>Pleosporales</taxon>
        <taxon>Massarineae</taxon>
        <taxon>Lentitheciaceae</taxon>
        <taxon>Lentithecium</taxon>
    </lineage>
</organism>
<dbReference type="Proteomes" id="UP000799291">
    <property type="component" value="Unassembled WGS sequence"/>
</dbReference>
<feature type="region of interest" description="Disordered" evidence="7">
    <location>
        <begin position="1"/>
        <end position="39"/>
    </location>
</feature>
<keyword evidence="6" id="KW-0539">Nucleus</keyword>
<reference evidence="9" key="1">
    <citation type="journal article" date="2020" name="Stud. Mycol.">
        <title>101 Dothideomycetes genomes: a test case for predicting lifestyles and emergence of pathogens.</title>
        <authorList>
            <person name="Haridas S."/>
            <person name="Albert R."/>
            <person name="Binder M."/>
            <person name="Bloem J."/>
            <person name="Labutti K."/>
            <person name="Salamov A."/>
            <person name="Andreopoulos B."/>
            <person name="Baker S."/>
            <person name="Barry K."/>
            <person name="Bills G."/>
            <person name="Bluhm B."/>
            <person name="Cannon C."/>
            <person name="Castanera R."/>
            <person name="Culley D."/>
            <person name="Daum C."/>
            <person name="Ezra D."/>
            <person name="Gonzalez J."/>
            <person name="Henrissat B."/>
            <person name="Kuo A."/>
            <person name="Liang C."/>
            <person name="Lipzen A."/>
            <person name="Lutzoni F."/>
            <person name="Magnuson J."/>
            <person name="Mondo S."/>
            <person name="Nolan M."/>
            <person name="Ohm R."/>
            <person name="Pangilinan J."/>
            <person name="Park H.-J."/>
            <person name="Ramirez L."/>
            <person name="Alfaro M."/>
            <person name="Sun H."/>
            <person name="Tritt A."/>
            <person name="Yoshinaga Y."/>
            <person name="Zwiers L.-H."/>
            <person name="Turgeon B."/>
            <person name="Goodwin S."/>
            <person name="Spatafora J."/>
            <person name="Crous P."/>
            <person name="Grigoriev I."/>
        </authorList>
    </citation>
    <scope>NUCLEOTIDE SEQUENCE</scope>
    <source>
        <strain evidence="9">CBS 122367</strain>
    </source>
</reference>
<keyword evidence="10" id="KW-1185">Reference proteome</keyword>
<feature type="domain" description="Exonuclease" evidence="8">
    <location>
        <begin position="602"/>
        <end position="762"/>
    </location>
</feature>
<evidence type="ECO:0000313" key="10">
    <source>
        <dbReference type="Proteomes" id="UP000799291"/>
    </source>
</evidence>
<evidence type="ECO:0000256" key="5">
    <source>
        <dbReference type="ARBA" id="ARBA00022839"/>
    </source>
</evidence>
<feature type="compositionally biased region" description="Basic and acidic residues" evidence="7">
    <location>
        <begin position="267"/>
        <end position="280"/>
    </location>
</feature>
<dbReference type="InterPro" id="IPR047021">
    <property type="entry name" value="REXO1/3/4-like"/>
</dbReference>
<name>A0A6G1IWV4_9PLEO</name>
<accession>A0A6G1IWV4</accession>
<proteinExistence type="inferred from homology"/>
<comment type="similarity">
    <text evidence="2">Belongs to the REXO1/REXO3 family.</text>
</comment>
<evidence type="ECO:0000256" key="6">
    <source>
        <dbReference type="ARBA" id="ARBA00023242"/>
    </source>
</evidence>
<dbReference type="SUPFAM" id="SSF53098">
    <property type="entry name" value="Ribonuclease H-like"/>
    <property type="match status" value="1"/>
</dbReference>
<feature type="region of interest" description="Disordered" evidence="7">
    <location>
        <begin position="417"/>
        <end position="440"/>
    </location>
</feature>
<evidence type="ECO:0000259" key="8">
    <source>
        <dbReference type="SMART" id="SM00479"/>
    </source>
</evidence>
<keyword evidence="3" id="KW-0540">Nuclease</keyword>
<dbReference type="OrthoDB" id="206335at2759"/>
<feature type="region of interest" description="Disordered" evidence="7">
    <location>
        <begin position="212"/>
        <end position="340"/>
    </location>
</feature>
<dbReference type="Pfam" id="PF00929">
    <property type="entry name" value="RNase_T"/>
    <property type="match status" value="1"/>
</dbReference>
<feature type="compositionally biased region" description="Polar residues" evidence="7">
    <location>
        <begin position="20"/>
        <end position="34"/>
    </location>
</feature>
<dbReference type="AlphaFoldDB" id="A0A6G1IWV4"/>
<evidence type="ECO:0000256" key="3">
    <source>
        <dbReference type="ARBA" id="ARBA00022722"/>
    </source>
</evidence>
<dbReference type="SMART" id="SM00479">
    <property type="entry name" value="EXOIII"/>
    <property type="match status" value="1"/>
</dbReference>
<evidence type="ECO:0000256" key="4">
    <source>
        <dbReference type="ARBA" id="ARBA00022801"/>
    </source>
</evidence>